<evidence type="ECO:0000256" key="1">
    <source>
        <dbReference type="ARBA" id="ARBA00009892"/>
    </source>
</evidence>
<evidence type="ECO:0000256" key="2">
    <source>
        <dbReference type="ARBA" id="ARBA00017979"/>
    </source>
</evidence>
<dbReference type="EMBL" id="JYON01000008">
    <property type="protein sequence ID" value="KJH71896.1"/>
    <property type="molecule type" value="Genomic_DNA"/>
</dbReference>
<gene>
    <name evidence="5" type="ORF">UH38_09175</name>
</gene>
<evidence type="ECO:0000313" key="5">
    <source>
        <dbReference type="EMBL" id="KJH71896.1"/>
    </source>
</evidence>
<dbReference type="EC" id="2.5.-.-" evidence="4"/>
<dbReference type="SUPFAM" id="SSF52467">
    <property type="entry name" value="DHS-like NAD/FAD-binding domain"/>
    <property type="match status" value="1"/>
</dbReference>
<reference evidence="5 6" key="1">
    <citation type="submission" date="2015-02" db="EMBL/GenBank/DDBJ databases">
        <title>Draft genome of a novel marine cyanobacterium (Chroococcales) isolated from South Atlantic Ocean.</title>
        <authorList>
            <person name="Rigonato J."/>
            <person name="Alvarenga D.O."/>
            <person name="Branco L.H."/>
            <person name="Varani A.M."/>
            <person name="Brandini F.P."/>
            <person name="Fiore M.F."/>
        </authorList>
    </citation>
    <scope>NUCLEOTIDE SEQUENCE [LARGE SCALE GENOMIC DNA]</scope>
    <source>
        <strain evidence="5 6">CENA595</strain>
    </source>
</reference>
<comment type="caution">
    <text evidence="5">The sequence shown here is derived from an EMBL/GenBank/DDBJ whole genome shotgun (WGS) entry which is preliminary data.</text>
</comment>
<dbReference type="AlphaFoldDB" id="A0A0D8ZXG2"/>
<keyword evidence="6" id="KW-1185">Reference proteome</keyword>
<dbReference type="InterPro" id="IPR002773">
    <property type="entry name" value="Deoxyhypusine_synthase"/>
</dbReference>
<accession>A0A0D8ZXG2</accession>
<organism evidence="5 6">
    <name type="scientific">Aliterella atlantica CENA595</name>
    <dbReference type="NCBI Taxonomy" id="1618023"/>
    <lineage>
        <taxon>Bacteria</taxon>
        <taxon>Bacillati</taxon>
        <taxon>Cyanobacteriota</taxon>
        <taxon>Cyanophyceae</taxon>
        <taxon>Chroococcidiopsidales</taxon>
        <taxon>Aliterellaceae</taxon>
        <taxon>Aliterella</taxon>
    </lineage>
</organism>
<dbReference type="OrthoDB" id="9771211at2"/>
<evidence type="ECO:0000256" key="4">
    <source>
        <dbReference type="HAMAP-Rule" id="MF_00640"/>
    </source>
</evidence>
<dbReference type="RefSeq" id="WP_045054363.1">
    <property type="nucleotide sequence ID" value="NZ_CAWMDP010000041.1"/>
</dbReference>
<sequence>MSKLPSNKISPTPMQAQISVVDLIDNYFTAYNSARLREICQLLSKDVLQAGVTVGVSLSGAMTPAGFGVSVLAPLIRNGFIDWAISTGANLYHDLHYGLGFELYSGHPFVDDVKLRQEGTIRIYDIMFGYDVLLETDAFIRKILQAEPFQKRMGTAEFHHLLGKYVREVEKQIGVKHSCLLATAYECGVPIYTSSPGDSSIGMNVAALALEGSKLIIDPSIDVNETAAIAYSARNSGIADIEGKSAAVIIGGGSPKNFLLQTQPQLHEVLGLEERGHDYFIQFTDARPDTGGLSGATPSEAVSWGKIDPEELPSTIVCYTDSTIALPLLTAYVMQQCQPRPLKRLYDKREDMLAKLQADYLAAKNRPVEEIPAAVAENASEQTATYPCGRLIPNSP</sequence>
<dbReference type="InterPro" id="IPR029035">
    <property type="entry name" value="DHS-like_NAD/FAD-binding_dom"/>
</dbReference>
<dbReference type="GO" id="GO:0005737">
    <property type="term" value="C:cytoplasm"/>
    <property type="evidence" value="ECO:0007669"/>
    <property type="project" value="TreeGrafter"/>
</dbReference>
<dbReference type="PANTHER" id="PTHR11703:SF2">
    <property type="entry name" value="DEOXYHYPUSINE SYNTHASE-LIKE PROTEIN"/>
    <property type="match status" value="1"/>
</dbReference>
<dbReference type="InterPro" id="IPR023496">
    <property type="entry name" value="Deoxyhypusine_synthase-like"/>
</dbReference>
<dbReference type="GO" id="GO:0034038">
    <property type="term" value="F:deoxyhypusine synthase activity"/>
    <property type="evidence" value="ECO:0007669"/>
    <property type="project" value="TreeGrafter"/>
</dbReference>
<dbReference type="NCBIfam" id="NF001980">
    <property type="entry name" value="PRK00770.1"/>
    <property type="match status" value="1"/>
</dbReference>
<name>A0A0D8ZXG2_9CYAN</name>
<dbReference type="STRING" id="1618023.UH38_09175"/>
<dbReference type="InterPro" id="IPR036982">
    <property type="entry name" value="Deoxyhypusine_synthase_sf"/>
</dbReference>
<evidence type="ECO:0000256" key="3">
    <source>
        <dbReference type="ARBA" id="ARBA00022679"/>
    </source>
</evidence>
<dbReference type="HAMAP" id="MF_00640">
    <property type="entry name" value="DHS_like"/>
    <property type="match status" value="1"/>
</dbReference>
<dbReference type="PANTHER" id="PTHR11703">
    <property type="entry name" value="DEOXYHYPUSINE SYNTHASE"/>
    <property type="match status" value="1"/>
</dbReference>
<dbReference type="Pfam" id="PF01916">
    <property type="entry name" value="DS"/>
    <property type="match status" value="1"/>
</dbReference>
<keyword evidence="3 4" id="KW-0808">Transferase</keyword>
<protein>
    <recommendedName>
        <fullName evidence="2 4">Deoxyhypusine synthase-like protein</fullName>
        <ecNumber evidence="4">2.5.-.-</ecNumber>
    </recommendedName>
</protein>
<comment type="similarity">
    <text evidence="1 4">Belongs to the deoxyhypusine synthase family.</text>
</comment>
<dbReference type="Proteomes" id="UP000032452">
    <property type="component" value="Unassembled WGS sequence"/>
</dbReference>
<dbReference type="PATRIC" id="fig|1618023.3.peg.3577"/>
<dbReference type="Gene3D" id="3.40.910.10">
    <property type="entry name" value="Deoxyhypusine synthase"/>
    <property type="match status" value="1"/>
</dbReference>
<evidence type="ECO:0000313" key="6">
    <source>
        <dbReference type="Proteomes" id="UP000032452"/>
    </source>
</evidence>
<proteinExistence type="inferred from homology"/>